<name>A0A653A923_UNCDX</name>
<dbReference type="AlphaFoldDB" id="A0A653A923"/>
<evidence type="ECO:0000256" key="1">
    <source>
        <dbReference type="ARBA" id="ARBA00022490"/>
    </source>
</evidence>
<comment type="subcellular location">
    <subcellularLocation>
        <location evidence="8">Cytoplasm</location>
    </subcellularLocation>
</comment>
<dbReference type="InterPro" id="IPR017861">
    <property type="entry name" value="KAE1/TsaD"/>
</dbReference>
<dbReference type="FunFam" id="3.30.420.40:FF:000040">
    <property type="entry name" value="tRNA N6-adenosine threonylcarbamoyltransferase"/>
    <property type="match status" value="1"/>
</dbReference>
<feature type="binding site" evidence="8">
    <location>
        <position position="184"/>
    </location>
    <ligand>
        <name>substrate</name>
    </ligand>
</feature>
<keyword evidence="1 8" id="KW-0963">Cytoplasm</keyword>
<dbReference type="PANTHER" id="PTHR11735">
    <property type="entry name" value="TRNA N6-ADENOSINE THREONYLCARBAMOYLTRANSFERASE"/>
    <property type="match status" value="1"/>
</dbReference>
<dbReference type="CDD" id="cd24133">
    <property type="entry name" value="ASKHA_NBD_TsaD_bac"/>
    <property type="match status" value="1"/>
</dbReference>
<dbReference type="HAMAP" id="MF_01445">
    <property type="entry name" value="TsaD"/>
    <property type="match status" value="1"/>
</dbReference>
<dbReference type="NCBIfam" id="TIGR03723">
    <property type="entry name" value="T6A_TsaD_YgjD"/>
    <property type="match status" value="1"/>
</dbReference>
<gene>
    <name evidence="8 10" type="primary">tsaD</name>
    <name evidence="10" type="ORF">TRIP_B330314</name>
</gene>
<accession>A0A653A923</accession>
<dbReference type="PANTHER" id="PTHR11735:SF6">
    <property type="entry name" value="TRNA N6-ADENOSINE THREONYLCARBAMOYLTRANSFERASE, MITOCHONDRIAL"/>
    <property type="match status" value="1"/>
</dbReference>
<dbReference type="InterPro" id="IPR043129">
    <property type="entry name" value="ATPase_NBD"/>
</dbReference>
<sequence length="349" mass="37167">MLILGIDTSCDDTSAGLLRDGREVLANVVHSQIALHHRHGGVVPELASREHLRNLIPVVEEALKTGGADFGDLDAIAVTQGPGLVGSLLVGLYYAKALAFSLEIPLIAVNHLEAHLLSIFLEPETPPFPYAALTVSGGHTQLYHVRGYGDYTLLGQTVDDAAGEAFDKVAKIFGLGYPGGRVIEALARSGDAGAIRFPRAWMGKESLDFSFSGLKTAVLLQHRSWVEAPEEERTCSLADMAAAFQEAVVDVLVQKTLAAVERTGVSAAAVAGGVACNGHLRRRMSAAAQERGIWVTYPRPAYCTDNGAMIALTGYHRFLQGETAGLDVDARSKFPMDDLPGVRRGALQG</sequence>
<comment type="similarity">
    <text evidence="8">Belongs to the KAE1 / TsaD family.</text>
</comment>
<organism evidence="10">
    <name type="scientific">Uncultured Desulfatiglans sp</name>
    <dbReference type="NCBI Taxonomy" id="1748965"/>
    <lineage>
        <taxon>Bacteria</taxon>
        <taxon>Pseudomonadati</taxon>
        <taxon>Thermodesulfobacteriota</taxon>
        <taxon>Desulfobacteria</taxon>
        <taxon>Desulfatiglandales</taxon>
        <taxon>Desulfatiglandaceae</taxon>
        <taxon>Desulfatiglans</taxon>
        <taxon>environmental samples</taxon>
    </lineage>
</organism>
<dbReference type="GO" id="GO:0061711">
    <property type="term" value="F:tRNA N(6)-L-threonylcarbamoyladenine synthase activity"/>
    <property type="evidence" value="ECO:0007669"/>
    <property type="project" value="UniProtKB-EC"/>
</dbReference>
<feature type="binding site" evidence="8">
    <location>
        <position position="305"/>
    </location>
    <ligand>
        <name>Fe cation</name>
        <dbReference type="ChEBI" id="CHEBI:24875"/>
    </ligand>
</feature>
<evidence type="ECO:0000259" key="9">
    <source>
        <dbReference type="Pfam" id="PF00814"/>
    </source>
</evidence>
<evidence type="ECO:0000256" key="3">
    <source>
        <dbReference type="ARBA" id="ARBA00022694"/>
    </source>
</evidence>
<dbReference type="EMBL" id="UPXX01000027">
    <property type="protein sequence ID" value="VBB44142.1"/>
    <property type="molecule type" value="Genomic_DNA"/>
</dbReference>
<feature type="binding site" evidence="8">
    <location>
        <position position="115"/>
    </location>
    <ligand>
        <name>Fe cation</name>
        <dbReference type="ChEBI" id="CHEBI:24875"/>
    </ligand>
</feature>
<dbReference type="GO" id="GO:0005506">
    <property type="term" value="F:iron ion binding"/>
    <property type="evidence" value="ECO:0007669"/>
    <property type="project" value="UniProtKB-UniRule"/>
</dbReference>
<dbReference type="EC" id="2.3.1.234" evidence="8"/>
<keyword evidence="3 8" id="KW-0819">tRNA processing</keyword>
<keyword evidence="2 8" id="KW-0808">Transferase</keyword>
<dbReference type="GO" id="GO:0005737">
    <property type="term" value="C:cytoplasm"/>
    <property type="evidence" value="ECO:0007669"/>
    <property type="project" value="UniProtKB-SubCell"/>
</dbReference>
<evidence type="ECO:0000256" key="6">
    <source>
        <dbReference type="ARBA" id="ARBA00023315"/>
    </source>
</evidence>
<dbReference type="Pfam" id="PF00814">
    <property type="entry name" value="TsaD"/>
    <property type="match status" value="1"/>
</dbReference>
<dbReference type="GO" id="GO:0002949">
    <property type="term" value="P:tRNA threonylcarbamoyladenosine modification"/>
    <property type="evidence" value="ECO:0007669"/>
    <property type="project" value="UniProtKB-UniRule"/>
</dbReference>
<keyword evidence="5 8" id="KW-0408">Iron</keyword>
<feature type="domain" description="Gcp-like" evidence="9">
    <location>
        <begin position="23"/>
        <end position="311"/>
    </location>
</feature>
<evidence type="ECO:0000256" key="8">
    <source>
        <dbReference type="HAMAP-Rule" id="MF_01445"/>
    </source>
</evidence>
<dbReference type="InterPro" id="IPR022450">
    <property type="entry name" value="TsaD"/>
</dbReference>
<comment type="cofactor">
    <cofactor evidence="8">
        <name>Fe(2+)</name>
        <dbReference type="ChEBI" id="CHEBI:29033"/>
    </cofactor>
    <text evidence="8">Binds 1 Fe(2+) ion per subunit.</text>
</comment>
<dbReference type="Gene3D" id="3.30.420.40">
    <property type="match status" value="2"/>
</dbReference>
<evidence type="ECO:0000256" key="2">
    <source>
        <dbReference type="ARBA" id="ARBA00022679"/>
    </source>
</evidence>
<proteinExistence type="inferred from homology"/>
<dbReference type="InterPro" id="IPR000905">
    <property type="entry name" value="Gcp-like_dom"/>
</dbReference>
<dbReference type="NCBIfam" id="TIGR00329">
    <property type="entry name" value="gcp_kae1"/>
    <property type="match status" value="1"/>
</dbReference>
<protein>
    <recommendedName>
        <fullName evidence="8">tRNA N6-adenosine threonylcarbamoyltransferase</fullName>
        <ecNumber evidence="8">2.3.1.234</ecNumber>
    </recommendedName>
    <alternativeName>
        <fullName evidence="8">N6-L-threonylcarbamoyladenine synthase</fullName>
        <shortName evidence="8">t(6)A synthase</shortName>
    </alternativeName>
    <alternativeName>
        <fullName evidence="8">t(6)A37 threonylcarbamoyladenosine biosynthesis protein TsaD</fullName>
    </alternativeName>
    <alternativeName>
        <fullName evidence="8">tRNA threonylcarbamoyladenosine biosynthesis protein TsaD</fullName>
    </alternativeName>
</protein>
<evidence type="ECO:0000256" key="4">
    <source>
        <dbReference type="ARBA" id="ARBA00022723"/>
    </source>
</evidence>
<feature type="binding site" evidence="8">
    <location>
        <position position="180"/>
    </location>
    <ligand>
        <name>substrate</name>
    </ligand>
</feature>
<comment type="function">
    <text evidence="8">Required for the formation of a threonylcarbamoyl group on adenosine at position 37 (t(6)A37) in tRNAs that read codons beginning with adenine. Is involved in the transfer of the threonylcarbamoyl moiety of threonylcarbamoyl-AMP (TC-AMP) to the N6 group of A37, together with TsaE and TsaB. TsaD likely plays a direct catalytic role in this reaction.</text>
</comment>
<feature type="binding site" evidence="8">
    <location>
        <position position="167"/>
    </location>
    <ligand>
        <name>substrate</name>
    </ligand>
</feature>
<feature type="binding site" evidence="8">
    <location>
        <position position="277"/>
    </location>
    <ligand>
        <name>substrate</name>
    </ligand>
</feature>
<keyword evidence="4 8" id="KW-0479">Metal-binding</keyword>
<dbReference type="PRINTS" id="PR00789">
    <property type="entry name" value="OSIALOPTASE"/>
</dbReference>
<evidence type="ECO:0000256" key="5">
    <source>
        <dbReference type="ARBA" id="ARBA00023004"/>
    </source>
</evidence>
<keyword evidence="6 8" id="KW-0012">Acyltransferase</keyword>
<dbReference type="SUPFAM" id="SSF53067">
    <property type="entry name" value="Actin-like ATPase domain"/>
    <property type="match status" value="1"/>
</dbReference>
<comment type="catalytic activity">
    <reaction evidence="7 8">
        <text>L-threonylcarbamoyladenylate + adenosine(37) in tRNA = N(6)-L-threonylcarbamoyladenosine(37) in tRNA + AMP + H(+)</text>
        <dbReference type="Rhea" id="RHEA:37059"/>
        <dbReference type="Rhea" id="RHEA-COMP:10162"/>
        <dbReference type="Rhea" id="RHEA-COMP:10163"/>
        <dbReference type="ChEBI" id="CHEBI:15378"/>
        <dbReference type="ChEBI" id="CHEBI:73682"/>
        <dbReference type="ChEBI" id="CHEBI:74411"/>
        <dbReference type="ChEBI" id="CHEBI:74418"/>
        <dbReference type="ChEBI" id="CHEBI:456215"/>
        <dbReference type="EC" id="2.3.1.234"/>
    </reaction>
</comment>
<feature type="binding site" evidence="8">
    <location>
        <position position="111"/>
    </location>
    <ligand>
        <name>Fe cation</name>
        <dbReference type="ChEBI" id="CHEBI:24875"/>
    </ligand>
</feature>
<reference evidence="10" key="1">
    <citation type="submission" date="2018-07" db="EMBL/GenBank/DDBJ databases">
        <authorList>
            <consortium name="Genoscope - CEA"/>
            <person name="William W."/>
        </authorList>
    </citation>
    <scope>NUCLEOTIDE SEQUENCE</scope>
    <source>
        <strain evidence="10">IK1</strain>
    </source>
</reference>
<feature type="binding site" evidence="8">
    <location>
        <begin position="134"/>
        <end position="138"/>
    </location>
    <ligand>
        <name>substrate</name>
    </ligand>
</feature>
<evidence type="ECO:0000313" key="10">
    <source>
        <dbReference type="EMBL" id="VBB44142.1"/>
    </source>
</evidence>
<evidence type="ECO:0000256" key="7">
    <source>
        <dbReference type="ARBA" id="ARBA00048117"/>
    </source>
</evidence>